<dbReference type="PANTHER" id="PTHR12658">
    <property type="entry name" value="BETA-TUBULIN COFACTOR D"/>
    <property type="match status" value="1"/>
</dbReference>
<dbReference type="EMBL" id="LT882684">
    <property type="protein sequence ID" value="SMY27577.1"/>
    <property type="molecule type" value="Genomic_DNA"/>
</dbReference>
<accession>A0A1Y6LT60</accession>
<feature type="compositionally biased region" description="Polar residues" evidence="3">
    <location>
        <begin position="9"/>
        <end position="21"/>
    </location>
</feature>
<protein>
    <submittedName>
        <fullName evidence="6">Uncharacterized protein</fullName>
    </submittedName>
</protein>
<dbReference type="GO" id="GO:0000226">
    <property type="term" value="P:microtubule cytoskeleton organization"/>
    <property type="evidence" value="ECO:0007669"/>
    <property type="project" value="TreeGrafter"/>
</dbReference>
<feature type="region of interest" description="Disordered" evidence="3">
    <location>
        <begin position="1"/>
        <end position="33"/>
    </location>
</feature>
<gene>
    <name evidence="6" type="ORF">ZT1A5_G9022</name>
</gene>
<dbReference type="InterPro" id="IPR022577">
    <property type="entry name" value="TBCD_C"/>
</dbReference>
<sequence length="1192" mass="130450">MACDDEAKTTGSRGSHFVSSTIDEHQMEPQEEDDDLKLAKASAGLLNDLERDLPRVLWKASKPGSGTRKAHTRVRKRDLQRITSYIEPFQGEPQLLDAKLKTILPPIVDAYLEFLTSQKSLDDTQSDHLDFQTAVFALLYTLCKVRGQKIIAGFLNNEPRFLEPVLEAVERCTFDTNDREVQWQVPYVLLLWLSHLLLTPFDLQSISTSVGPATSADNDSALLQGLPPLISRILRVGLHHLRMPTKAQDAAAAMLVRLSTRPDVHKVRLADRLVNDRLPKLESKATDMPNMYEMLGSLRFVAGVASSAELSHLIPSIYRTCEKTFDESDESTLSSNAVAKKVIVKIFRNVAILSLRSVATRGPLLSFLQTTSVLENVIDYLLRSLGDKDTPVRYAAAKAMSLIVLELEPEMAHEVIQAVLDTFKEDMPKTIQAADFSTANPLKWHGLTLALAHTLFKRSASPAQLPDILDALISALQFQQRTATGSTLGTNVRDAANFGIWSLARRYTTAELLPVKANILHSSDDQRSDMSVVQLLAIQLILSACLDPAGNIRRGSSAAFQEVVGRHPDQIYEGIALVQVVDYQAVSLRHRAMVDVASKAAAMHKMYWSNLLSGLLGWRGFGSADVSSRASAAESISQLSRMSHVCERLDVLGMIGRLLSDCSSKDVEQLHGLTLAAAYMLESLHSITSDQEFEPLQPDIISMWKHFASLQASIKEFHPRLLKSELPASLGLFTTALCNATQRVLGEALQAEQVPFDVLDIVTDRLLARHEESILHNVPGLARSVHGLVKAAGTSLPCLEPHHLARKLAADSTKSTLTSAGRAMALGVLSSSYTDDGTIDRQENMSVVGLCSLMSSKNVDWRVICARALQLAANSVPHTAPLDVSTSQSICSAIHQGLNDYTIDERGDIGSLVRLQSITCTSTILSHPAFKPHLDSLQLLSNDIHRLSLEKLDRVRLSAAHCRAAHLDLTLPITDISSVSSEPYFRAALHPLTNPSTTSATTYALLTGIISSAGFSAESLLQSSRHVLATLLSTTDPQHFDSLLATYTAILADLLTSPSASISIHPALCLLSYILSTLLPHFPHLASPVSKFKWRTLLSTVQKAHHKSTDITRLMAAVGVYCAMAEVGVVRGEVLRKLVSMLKTNPFPRVRVAVAEVSWMVTGEETLLPVDWARPVKENAGVVQGLQKVLLD</sequence>
<evidence type="ECO:0000256" key="3">
    <source>
        <dbReference type="SAM" id="MobiDB-lite"/>
    </source>
</evidence>
<dbReference type="PANTHER" id="PTHR12658:SF0">
    <property type="entry name" value="TUBULIN-SPECIFIC CHAPERONE D"/>
    <property type="match status" value="1"/>
</dbReference>
<evidence type="ECO:0000313" key="7">
    <source>
        <dbReference type="Proteomes" id="UP000215453"/>
    </source>
</evidence>
<feature type="domain" description="Tubulin-folding cofactor D ARM repeats" evidence="5">
    <location>
        <begin position="370"/>
        <end position="574"/>
    </location>
</feature>
<dbReference type="Gene3D" id="1.25.10.10">
    <property type="entry name" value="Leucine-rich Repeat Variant"/>
    <property type="match status" value="1"/>
</dbReference>
<feature type="repeat" description="HEAT" evidence="2">
    <location>
        <begin position="377"/>
        <end position="414"/>
    </location>
</feature>
<dbReference type="GO" id="GO:0048487">
    <property type="term" value="F:beta-tubulin binding"/>
    <property type="evidence" value="ECO:0007669"/>
    <property type="project" value="InterPro"/>
</dbReference>
<dbReference type="GO" id="GO:0007021">
    <property type="term" value="P:tubulin complex assembly"/>
    <property type="evidence" value="ECO:0007669"/>
    <property type="project" value="InterPro"/>
</dbReference>
<name>A0A1Y6LT60_ZYMTR</name>
<evidence type="ECO:0000259" key="5">
    <source>
        <dbReference type="Pfam" id="PF25767"/>
    </source>
</evidence>
<dbReference type="AlphaFoldDB" id="A0A1Y6LT60"/>
<feature type="domain" description="Tubulin-folding cofactor D C-terminal" evidence="4">
    <location>
        <begin position="943"/>
        <end position="1113"/>
    </location>
</feature>
<dbReference type="Pfam" id="PF23579">
    <property type="entry name" value="ARM_TBCD"/>
    <property type="match status" value="1"/>
</dbReference>
<dbReference type="InterPro" id="IPR011989">
    <property type="entry name" value="ARM-like"/>
</dbReference>
<evidence type="ECO:0000256" key="2">
    <source>
        <dbReference type="PROSITE-ProRule" id="PRU00103"/>
    </source>
</evidence>
<proteinExistence type="predicted"/>
<dbReference type="GO" id="GO:0007023">
    <property type="term" value="P:post-chaperonin tubulin folding pathway"/>
    <property type="evidence" value="ECO:0007669"/>
    <property type="project" value="InterPro"/>
</dbReference>
<organism evidence="6 7">
    <name type="scientific">Zymoseptoria tritici ST99CH_1A5</name>
    <dbReference type="NCBI Taxonomy" id="1276529"/>
    <lineage>
        <taxon>Eukaryota</taxon>
        <taxon>Fungi</taxon>
        <taxon>Dikarya</taxon>
        <taxon>Ascomycota</taxon>
        <taxon>Pezizomycotina</taxon>
        <taxon>Dothideomycetes</taxon>
        <taxon>Dothideomycetidae</taxon>
        <taxon>Mycosphaerellales</taxon>
        <taxon>Mycosphaerellaceae</taxon>
        <taxon>Zymoseptoria</taxon>
    </lineage>
</organism>
<dbReference type="Proteomes" id="UP000215453">
    <property type="component" value="Chromosome 9"/>
</dbReference>
<dbReference type="SUPFAM" id="SSF48371">
    <property type="entry name" value="ARM repeat"/>
    <property type="match status" value="2"/>
</dbReference>
<dbReference type="PROSITE" id="PS50077">
    <property type="entry name" value="HEAT_REPEAT"/>
    <property type="match status" value="1"/>
</dbReference>
<evidence type="ECO:0000313" key="6">
    <source>
        <dbReference type="EMBL" id="SMY27577.1"/>
    </source>
</evidence>
<dbReference type="InterPro" id="IPR021133">
    <property type="entry name" value="HEAT_type_2"/>
</dbReference>
<dbReference type="Pfam" id="PF12612">
    <property type="entry name" value="TFCD_C"/>
    <property type="match status" value="1"/>
</dbReference>
<evidence type="ECO:0000259" key="4">
    <source>
        <dbReference type="Pfam" id="PF12612"/>
    </source>
</evidence>
<dbReference type="GO" id="GO:0005096">
    <property type="term" value="F:GTPase activator activity"/>
    <property type="evidence" value="ECO:0007669"/>
    <property type="project" value="InterPro"/>
</dbReference>
<dbReference type="InterPro" id="IPR016024">
    <property type="entry name" value="ARM-type_fold"/>
</dbReference>
<dbReference type="Pfam" id="PF25767">
    <property type="entry name" value="ARM_TBCD_2nd"/>
    <property type="match status" value="1"/>
</dbReference>
<dbReference type="InterPro" id="IPR058033">
    <property type="entry name" value="ARM_TBCD_2nd"/>
</dbReference>
<evidence type="ECO:0000256" key="1">
    <source>
        <dbReference type="ARBA" id="ARBA00023186"/>
    </source>
</evidence>
<reference evidence="6 7" key="1">
    <citation type="submission" date="2016-10" db="EMBL/GenBank/DDBJ databases">
        <authorList>
            <person name="Varghese N."/>
        </authorList>
    </citation>
    <scope>NUCLEOTIDE SEQUENCE [LARGE SCALE GENOMIC DNA]</scope>
</reference>
<keyword evidence="1" id="KW-0143">Chaperone</keyword>
<dbReference type="InterPro" id="IPR033162">
    <property type="entry name" value="TBCD"/>
</dbReference>